<keyword evidence="7" id="KW-0472">Membrane</keyword>
<comment type="similarity">
    <text evidence="5">Belongs to the Rap family.</text>
</comment>
<dbReference type="InterPro" id="IPR019734">
    <property type="entry name" value="TPR_rpt"/>
</dbReference>
<organism evidence="8 9">
    <name type="scientific">Bacteroides xylanisolvens</name>
    <dbReference type="NCBI Taxonomy" id="371601"/>
    <lineage>
        <taxon>Bacteria</taxon>
        <taxon>Pseudomonadati</taxon>
        <taxon>Bacteroidota</taxon>
        <taxon>Bacteroidia</taxon>
        <taxon>Bacteroidales</taxon>
        <taxon>Bacteroidaceae</taxon>
        <taxon>Bacteroides</taxon>
    </lineage>
</organism>
<dbReference type="PANTHER" id="PTHR46630:SF1">
    <property type="entry name" value="TETRATRICOPEPTIDE REPEAT PROTEIN 29"/>
    <property type="match status" value="1"/>
</dbReference>
<comment type="subcellular location">
    <subcellularLocation>
        <location evidence="1">Cytoplasm</location>
    </subcellularLocation>
</comment>
<gene>
    <name evidence="8" type="ORF">B5E52_00805</name>
</gene>
<evidence type="ECO:0000313" key="9">
    <source>
        <dbReference type="Proteomes" id="UP000196036"/>
    </source>
</evidence>
<protein>
    <submittedName>
        <fullName evidence="8">Uncharacterized protein</fullName>
    </submittedName>
</protein>
<dbReference type="RefSeq" id="WP_087317088.1">
    <property type="nucleotide sequence ID" value="NZ_JAHOJA010000003.1"/>
</dbReference>
<dbReference type="InterPro" id="IPR051476">
    <property type="entry name" value="Bac_ResReg_Asp_Phosphatase"/>
</dbReference>
<evidence type="ECO:0000256" key="7">
    <source>
        <dbReference type="SAM" id="Phobius"/>
    </source>
</evidence>
<dbReference type="Gene3D" id="1.25.40.10">
    <property type="entry name" value="Tetratricopeptide repeat domain"/>
    <property type="match status" value="2"/>
</dbReference>
<dbReference type="PANTHER" id="PTHR46630">
    <property type="entry name" value="TETRATRICOPEPTIDE REPEAT PROTEIN 29"/>
    <property type="match status" value="1"/>
</dbReference>
<dbReference type="Proteomes" id="UP000196036">
    <property type="component" value="Unassembled WGS sequence"/>
</dbReference>
<evidence type="ECO:0000256" key="1">
    <source>
        <dbReference type="ARBA" id="ARBA00004496"/>
    </source>
</evidence>
<keyword evidence="2" id="KW-0963">Cytoplasm</keyword>
<dbReference type="InterPro" id="IPR011990">
    <property type="entry name" value="TPR-like_helical_dom_sf"/>
</dbReference>
<comment type="caution">
    <text evidence="8">The sequence shown here is derived from an EMBL/GenBank/DDBJ whole genome shotgun (WGS) entry which is preliminary data.</text>
</comment>
<dbReference type="SUPFAM" id="SSF48452">
    <property type="entry name" value="TPR-like"/>
    <property type="match status" value="1"/>
</dbReference>
<evidence type="ECO:0000256" key="3">
    <source>
        <dbReference type="ARBA" id="ARBA00022737"/>
    </source>
</evidence>
<evidence type="ECO:0000256" key="5">
    <source>
        <dbReference type="ARBA" id="ARBA00038253"/>
    </source>
</evidence>
<keyword evidence="7" id="KW-1133">Transmembrane helix</keyword>
<dbReference type="Pfam" id="PF13424">
    <property type="entry name" value="TPR_12"/>
    <property type="match status" value="2"/>
</dbReference>
<keyword evidence="4 6" id="KW-0802">TPR repeat</keyword>
<proteinExistence type="inferred from homology"/>
<dbReference type="EMBL" id="NFLW01000001">
    <property type="protein sequence ID" value="OUQ74155.1"/>
    <property type="molecule type" value="Genomic_DNA"/>
</dbReference>
<dbReference type="SMART" id="SM00028">
    <property type="entry name" value="TPR"/>
    <property type="match status" value="5"/>
</dbReference>
<evidence type="ECO:0000313" key="8">
    <source>
        <dbReference type="EMBL" id="OUQ74155.1"/>
    </source>
</evidence>
<sequence length="557" mass="64648">MKPNYLTILITTLCIFFNACHNSNTAPQLQLADSLIDKRADSALCILEKLSIEEISNKSAKAMYALLLTEALDKNFKSHRNDSLILIAVDYYKDNSNNKLKTKAYYYLGRVYQDNKDYVKATEAYLTALKTASPNQAPILQIYNNLALCYESQEFYLPAIKTYKESYATAEKMQDKYGILHATRGLGNVYAIQDEEEKALSYYQKALSIAQSIKDSLWENAIFCDIAKVYDDQGLYIEAKKQIDLALRYAPSNINLSPTYFWKGSILYNLEETDSAIHYLSRASTKANIYTKASIYQTLYEINKENKNYEQAILYNDTALTCYDSIQKIIHHTEINNLIKKHSIDIYKEQIKKQSQQTKVIFIIGGLVTMFLFIYTVMYISNRNKKTHIHWQQLLMKNQTEKATLKEEIRALSHANEINEHRYADILNQRIKLWHQSLQICVRLFKTTTSYKKIQSIETSKNKKEKEITQEELSLIYQEINEAFIEAMQELLEQYPSLTQDDLYYCILNYLQLSNNTIKICMKAGSQSALTQRKYRIKKQLSDLSFSIIFGDKGEDK</sequence>
<keyword evidence="7" id="KW-0812">Transmembrane</keyword>
<feature type="repeat" description="TPR" evidence="6">
    <location>
        <begin position="102"/>
        <end position="135"/>
    </location>
</feature>
<keyword evidence="3" id="KW-0677">Repeat</keyword>
<dbReference type="PROSITE" id="PS50005">
    <property type="entry name" value="TPR"/>
    <property type="match status" value="2"/>
</dbReference>
<reference evidence="9" key="1">
    <citation type="submission" date="2017-04" db="EMBL/GenBank/DDBJ databases">
        <title>Function of individual gut microbiota members based on whole genome sequencing of pure cultures obtained from chicken caecum.</title>
        <authorList>
            <person name="Medvecky M."/>
            <person name="Cejkova D."/>
            <person name="Polansky O."/>
            <person name="Karasova D."/>
            <person name="Kubasova T."/>
            <person name="Cizek A."/>
            <person name="Rychlik I."/>
        </authorList>
    </citation>
    <scope>NUCLEOTIDE SEQUENCE [LARGE SCALE GENOMIC DNA]</scope>
    <source>
        <strain evidence="9">An109</strain>
    </source>
</reference>
<dbReference type="AlphaFoldDB" id="A0A1Y4VY70"/>
<evidence type="ECO:0000256" key="6">
    <source>
        <dbReference type="PROSITE-ProRule" id="PRU00339"/>
    </source>
</evidence>
<name>A0A1Y4VY70_9BACE</name>
<dbReference type="GO" id="GO:0005737">
    <property type="term" value="C:cytoplasm"/>
    <property type="evidence" value="ECO:0007669"/>
    <property type="project" value="UniProtKB-SubCell"/>
</dbReference>
<accession>A0A1Y4VY70</accession>
<evidence type="ECO:0000256" key="2">
    <source>
        <dbReference type="ARBA" id="ARBA00022490"/>
    </source>
</evidence>
<evidence type="ECO:0000256" key="4">
    <source>
        <dbReference type="ARBA" id="ARBA00022803"/>
    </source>
</evidence>
<feature type="repeat" description="TPR" evidence="6">
    <location>
        <begin position="180"/>
        <end position="213"/>
    </location>
</feature>
<feature type="transmembrane region" description="Helical" evidence="7">
    <location>
        <begin position="360"/>
        <end position="380"/>
    </location>
</feature>